<organism evidence="2 3">
    <name type="scientific">Kribbibacterium absianum</name>
    <dbReference type="NCBI Taxonomy" id="3044210"/>
    <lineage>
        <taxon>Bacteria</taxon>
        <taxon>Bacillati</taxon>
        <taxon>Actinomycetota</taxon>
        <taxon>Coriobacteriia</taxon>
        <taxon>Coriobacteriales</taxon>
        <taxon>Kribbibacteriaceae</taxon>
        <taxon>Kribbibacterium</taxon>
    </lineage>
</organism>
<name>A0ABT6ZM94_9ACTN</name>
<dbReference type="PANTHER" id="PTHR43685:SF11">
    <property type="entry name" value="GLYCOSYLTRANSFERASE TAGX-RELATED"/>
    <property type="match status" value="1"/>
</dbReference>
<reference evidence="2" key="1">
    <citation type="submission" date="2023-05" db="EMBL/GenBank/DDBJ databases">
        <title>[olsenella] sp. nov., isolated from a pig farm feces dump.</title>
        <authorList>
            <person name="Chang Y.-H."/>
        </authorList>
    </citation>
    <scope>NUCLEOTIDE SEQUENCE</scope>
    <source>
        <strain evidence="2">YH-ols2217</strain>
    </source>
</reference>
<dbReference type="InterPro" id="IPR029044">
    <property type="entry name" value="Nucleotide-diphossugar_trans"/>
</dbReference>
<evidence type="ECO:0000259" key="1">
    <source>
        <dbReference type="Pfam" id="PF00535"/>
    </source>
</evidence>
<evidence type="ECO:0000313" key="2">
    <source>
        <dbReference type="EMBL" id="MDJ1130171.1"/>
    </source>
</evidence>
<keyword evidence="3" id="KW-1185">Reference proteome</keyword>
<dbReference type="Proteomes" id="UP001431693">
    <property type="component" value="Unassembled WGS sequence"/>
</dbReference>
<dbReference type="EMBL" id="JASJEX010000004">
    <property type="protein sequence ID" value="MDJ1130171.1"/>
    <property type="molecule type" value="Genomic_DNA"/>
</dbReference>
<sequence>MTGKSPVLDILLTTHNGQEFLEEQVRSIQVQTFEDWRLVVSDDASTDGSVELVKSLAEQDPRIELLPERGPFGSAKANFFHAMEHARAPYIALADQDDVWLPEKLERCLARLQAIEAGRGSETPALVFCDAAVVDRDLEIIAPSFSEHADLLVHDLRLQKLLINNVAAGCTMVFNRALLERALVPQAAETVFMHDWWLVLVAAATGVLEFLDEPLNLYRQHGDNEIGALRRNWRSHLITPLTGGLAIRRNQARLLLDHCGDQMRSEDRACVAEYAQMGSGGPVGSLTHLARSGAWGRPAERVGDAFGAVLLGFQEL</sequence>
<protein>
    <submittedName>
        <fullName evidence="2">Glycosyltransferase family 2 protein</fullName>
    </submittedName>
</protein>
<comment type="caution">
    <text evidence="2">The sequence shown here is derived from an EMBL/GenBank/DDBJ whole genome shotgun (WGS) entry which is preliminary data.</text>
</comment>
<dbReference type="InterPro" id="IPR050834">
    <property type="entry name" value="Glycosyltransf_2"/>
</dbReference>
<proteinExistence type="predicted"/>
<evidence type="ECO:0000313" key="3">
    <source>
        <dbReference type="Proteomes" id="UP001431693"/>
    </source>
</evidence>
<gene>
    <name evidence="2" type="ORF">QJ043_08800</name>
</gene>
<dbReference type="CDD" id="cd04196">
    <property type="entry name" value="GT_2_like_d"/>
    <property type="match status" value="1"/>
</dbReference>
<feature type="domain" description="Glycosyltransferase 2-like" evidence="1">
    <location>
        <begin position="10"/>
        <end position="116"/>
    </location>
</feature>
<dbReference type="InterPro" id="IPR001173">
    <property type="entry name" value="Glyco_trans_2-like"/>
</dbReference>
<dbReference type="SUPFAM" id="SSF53448">
    <property type="entry name" value="Nucleotide-diphospho-sugar transferases"/>
    <property type="match status" value="1"/>
</dbReference>
<dbReference type="PANTHER" id="PTHR43685">
    <property type="entry name" value="GLYCOSYLTRANSFERASE"/>
    <property type="match status" value="1"/>
</dbReference>
<dbReference type="RefSeq" id="WP_283713334.1">
    <property type="nucleotide sequence ID" value="NZ_JASJEW010000003.1"/>
</dbReference>
<accession>A0ABT6ZM94</accession>
<dbReference type="Gene3D" id="3.90.550.10">
    <property type="entry name" value="Spore Coat Polysaccharide Biosynthesis Protein SpsA, Chain A"/>
    <property type="match status" value="1"/>
</dbReference>
<dbReference type="Pfam" id="PF00535">
    <property type="entry name" value="Glycos_transf_2"/>
    <property type="match status" value="1"/>
</dbReference>